<sequence length="257" mass="29156">MSIHYYHNDPHLQMGITLRDPDLPEAGNMGIHSYQDLDAVLANRRAFFQATYARPDHFVQAHQSHSKRAVEVSLADGGKGALSNDTAIPQTDALYSFDDDLMLGIFTADCVPILFYDQKTPLIGVIHSGWRGTVQNITQVTFEQIFADHPEVQAETIQVQIGPSLSQKHFEVDEDVYLQFKDLKGSEGNISYQETTGKWHIDNQAVVRNQCHSLGIRPENIQVDPMDTYTSPQGFSYRQNQTKGRHMGFIWQKHRLN</sequence>
<dbReference type="CDD" id="cd16833">
    <property type="entry name" value="YfiH"/>
    <property type="match status" value="1"/>
</dbReference>
<evidence type="ECO:0000256" key="2">
    <source>
        <dbReference type="ARBA" id="ARBA00001947"/>
    </source>
</evidence>
<evidence type="ECO:0000256" key="6">
    <source>
        <dbReference type="ARBA" id="ARBA00022723"/>
    </source>
</evidence>
<dbReference type="EMBL" id="CP065662">
    <property type="protein sequence ID" value="QPS01660.1"/>
    <property type="molecule type" value="Genomic_DNA"/>
</dbReference>
<dbReference type="Gene3D" id="3.60.140.10">
    <property type="entry name" value="CNF1/YfiH-like putative cysteine hydrolases"/>
    <property type="match status" value="1"/>
</dbReference>
<dbReference type="InterPro" id="IPR011324">
    <property type="entry name" value="Cytotoxic_necrot_fac-like_cat"/>
</dbReference>
<comment type="catalytic activity">
    <reaction evidence="9">
        <text>adenosine + H2O + H(+) = inosine + NH4(+)</text>
        <dbReference type="Rhea" id="RHEA:24408"/>
        <dbReference type="ChEBI" id="CHEBI:15377"/>
        <dbReference type="ChEBI" id="CHEBI:15378"/>
        <dbReference type="ChEBI" id="CHEBI:16335"/>
        <dbReference type="ChEBI" id="CHEBI:17596"/>
        <dbReference type="ChEBI" id="CHEBI:28938"/>
        <dbReference type="EC" id="3.5.4.4"/>
    </reaction>
    <physiologicalReaction direction="left-to-right" evidence="9">
        <dbReference type="Rhea" id="RHEA:24409"/>
    </physiologicalReaction>
</comment>
<protein>
    <recommendedName>
        <fullName evidence="12">Purine nucleoside phosphorylase</fullName>
    </recommendedName>
</protein>
<evidence type="ECO:0000313" key="14">
    <source>
        <dbReference type="EMBL" id="QPS01660.1"/>
    </source>
</evidence>
<keyword evidence="7" id="KW-0378">Hydrolase</keyword>
<evidence type="ECO:0000256" key="10">
    <source>
        <dbReference type="ARBA" id="ARBA00048968"/>
    </source>
</evidence>
<dbReference type="Pfam" id="PF02578">
    <property type="entry name" value="Cu-oxidase_4"/>
    <property type="match status" value="1"/>
</dbReference>
<evidence type="ECO:0000256" key="1">
    <source>
        <dbReference type="ARBA" id="ARBA00000553"/>
    </source>
</evidence>
<dbReference type="GO" id="GO:0005507">
    <property type="term" value="F:copper ion binding"/>
    <property type="evidence" value="ECO:0007669"/>
    <property type="project" value="TreeGrafter"/>
</dbReference>
<dbReference type="InterPro" id="IPR038371">
    <property type="entry name" value="Cu_polyphenol_OxRdtase_sf"/>
</dbReference>
<dbReference type="GO" id="GO:0016787">
    <property type="term" value="F:hydrolase activity"/>
    <property type="evidence" value="ECO:0007669"/>
    <property type="project" value="UniProtKB-KW"/>
</dbReference>
<comment type="cofactor">
    <cofactor evidence="2">
        <name>Zn(2+)</name>
        <dbReference type="ChEBI" id="CHEBI:29105"/>
    </cofactor>
</comment>
<evidence type="ECO:0000256" key="11">
    <source>
        <dbReference type="ARBA" id="ARBA00049893"/>
    </source>
</evidence>
<dbReference type="AlphaFoldDB" id="A0A120I9H9"/>
<evidence type="ECO:0000256" key="4">
    <source>
        <dbReference type="ARBA" id="ARBA00007353"/>
    </source>
</evidence>
<evidence type="ECO:0000313" key="16">
    <source>
        <dbReference type="Proteomes" id="UP001069145"/>
    </source>
</evidence>
<dbReference type="KEGG" id="aun:AWM73_00175"/>
<reference evidence="14 15" key="1">
    <citation type="submission" date="2020-12" db="EMBL/GenBank/DDBJ databases">
        <title>FDA dAtabase for Regulatory Grade micrObial Sequences (FDA-ARGOS): Supporting development and validation of Infectious Disease Dx tests.</title>
        <authorList>
            <person name="Sproer C."/>
            <person name="Gronow S."/>
            <person name="Severitt S."/>
            <person name="Schroder I."/>
            <person name="Tallon L."/>
            <person name="Sadzewicz L."/>
            <person name="Zhao X."/>
            <person name="Boylan J."/>
            <person name="Ott S."/>
            <person name="Bowen H."/>
            <person name="Vavikolanu K."/>
            <person name="Mehta A."/>
            <person name="Aluvathingal J."/>
            <person name="Nadendla S."/>
            <person name="Lowell S."/>
            <person name="Myers T."/>
            <person name="Yan Y."/>
            <person name="Sichtig H."/>
        </authorList>
    </citation>
    <scope>NUCLEOTIDE SEQUENCE [LARGE SCALE GENOMIC DNA]</scope>
    <source>
        <strain evidence="14 15">FDAARGOS_911</strain>
    </source>
</reference>
<dbReference type="Proteomes" id="UP000594771">
    <property type="component" value="Chromosome"/>
</dbReference>
<name>A0A120I9H9_9LACT</name>
<dbReference type="RefSeq" id="WP_060777518.1">
    <property type="nucleotide sequence ID" value="NZ_CAJHLF010000012.1"/>
</dbReference>
<comment type="similarity">
    <text evidence="4 12">Belongs to the purine nucleoside phosphorylase YfiH/LACC1 family.</text>
</comment>
<evidence type="ECO:0000256" key="9">
    <source>
        <dbReference type="ARBA" id="ARBA00047989"/>
    </source>
</evidence>
<evidence type="ECO:0000256" key="12">
    <source>
        <dbReference type="RuleBase" id="RU361274"/>
    </source>
</evidence>
<proteinExistence type="inferred from homology"/>
<dbReference type="PANTHER" id="PTHR30616:SF2">
    <property type="entry name" value="PURINE NUCLEOSIDE PHOSPHORYLASE LACC1"/>
    <property type="match status" value="1"/>
</dbReference>
<accession>A0A120I9H9</accession>
<dbReference type="Proteomes" id="UP001069145">
    <property type="component" value="Unassembled WGS sequence"/>
</dbReference>
<dbReference type="NCBIfam" id="TIGR00726">
    <property type="entry name" value="peptidoglycan editing factor PgeF"/>
    <property type="match status" value="1"/>
</dbReference>
<keyword evidence="8" id="KW-0862">Zinc</keyword>
<dbReference type="OrthoDB" id="4279at2"/>
<comment type="function">
    <text evidence="3">Purine nucleoside enzyme that catalyzes the phosphorolysis of adenosine and inosine nucleosides, yielding D-ribose 1-phosphate and the respective free bases, adenine and hypoxanthine. Also catalyzes the phosphorolysis of S-methyl-5'-thioadenosine into adenine and S-methyl-5-thio-alpha-D-ribose 1-phosphate. Also has adenosine deaminase activity.</text>
</comment>
<dbReference type="SUPFAM" id="SSF64438">
    <property type="entry name" value="CNF1/YfiH-like putative cysteine hydrolases"/>
    <property type="match status" value="1"/>
</dbReference>
<dbReference type="GO" id="GO:0017061">
    <property type="term" value="F:S-methyl-5-thioadenosine phosphorylase activity"/>
    <property type="evidence" value="ECO:0007669"/>
    <property type="project" value="UniProtKB-EC"/>
</dbReference>
<gene>
    <name evidence="14" type="primary">pgeF</name>
    <name evidence="14" type="ORF">I6G68_00850</name>
    <name evidence="13" type="ORF">ODY43_05705</name>
</gene>
<dbReference type="PANTHER" id="PTHR30616">
    <property type="entry name" value="UNCHARACTERIZED PROTEIN YFIH"/>
    <property type="match status" value="1"/>
</dbReference>
<keyword evidence="16" id="KW-1185">Reference proteome</keyword>
<comment type="catalytic activity">
    <reaction evidence="1">
        <text>inosine + phosphate = alpha-D-ribose 1-phosphate + hypoxanthine</text>
        <dbReference type="Rhea" id="RHEA:27646"/>
        <dbReference type="ChEBI" id="CHEBI:17368"/>
        <dbReference type="ChEBI" id="CHEBI:17596"/>
        <dbReference type="ChEBI" id="CHEBI:43474"/>
        <dbReference type="ChEBI" id="CHEBI:57720"/>
        <dbReference type="EC" id="2.4.2.1"/>
    </reaction>
    <physiologicalReaction direction="left-to-right" evidence="1">
        <dbReference type="Rhea" id="RHEA:27647"/>
    </physiologicalReaction>
</comment>
<dbReference type="GeneID" id="35767199"/>
<dbReference type="InterPro" id="IPR003730">
    <property type="entry name" value="Cu_polyphenol_OxRdtase"/>
</dbReference>
<dbReference type="EMBL" id="JAOTML010000005">
    <property type="protein sequence ID" value="MCY3053484.1"/>
    <property type="molecule type" value="Genomic_DNA"/>
</dbReference>
<evidence type="ECO:0000313" key="15">
    <source>
        <dbReference type="Proteomes" id="UP000594771"/>
    </source>
</evidence>
<comment type="catalytic activity">
    <reaction evidence="10">
        <text>adenosine + phosphate = alpha-D-ribose 1-phosphate + adenine</text>
        <dbReference type="Rhea" id="RHEA:27642"/>
        <dbReference type="ChEBI" id="CHEBI:16335"/>
        <dbReference type="ChEBI" id="CHEBI:16708"/>
        <dbReference type="ChEBI" id="CHEBI:43474"/>
        <dbReference type="ChEBI" id="CHEBI:57720"/>
        <dbReference type="EC" id="2.4.2.1"/>
    </reaction>
    <physiologicalReaction direction="left-to-right" evidence="10">
        <dbReference type="Rhea" id="RHEA:27643"/>
    </physiologicalReaction>
</comment>
<evidence type="ECO:0000256" key="5">
    <source>
        <dbReference type="ARBA" id="ARBA00022679"/>
    </source>
</evidence>
<evidence type="ECO:0000256" key="3">
    <source>
        <dbReference type="ARBA" id="ARBA00003215"/>
    </source>
</evidence>
<organism evidence="14 15">
    <name type="scientific">Aerococcus urinae</name>
    <dbReference type="NCBI Taxonomy" id="1376"/>
    <lineage>
        <taxon>Bacteria</taxon>
        <taxon>Bacillati</taxon>
        <taxon>Bacillota</taxon>
        <taxon>Bacilli</taxon>
        <taxon>Lactobacillales</taxon>
        <taxon>Aerococcaceae</taxon>
        <taxon>Aerococcus</taxon>
    </lineage>
</organism>
<evidence type="ECO:0000256" key="7">
    <source>
        <dbReference type="ARBA" id="ARBA00022801"/>
    </source>
</evidence>
<reference evidence="13" key="2">
    <citation type="submission" date="2022-09" db="EMBL/GenBank/DDBJ databases">
        <title>Aerococcus urinae taxonomy study.</title>
        <authorList>
            <person name="Christensen J."/>
            <person name="Senneby E."/>
        </authorList>
    </citation>
    <scope>NUCLEOTIDE SEQUENCE</scope>
    <source>
        <strain evidence="13">NLD-066-U95</strain>
    </source>
</reference>
<evidence type="ECO:0000313" key="13">
    <source>
        <dbReference type="EMBL" id="MCY3053484.1"/>
    </source>
</evidence>
<evidence type="ECO:0000256" key="8">
    <source>
        <dbReference type="ARBA" id="ARBA00022833"/>
    </source>
</evidence>
<keyword evidence="6" id="KW-0479">Metal-binding</keyword>
<comment type="catalytic activity">
    <reaction evidence="11">
        <text>S-methyl-5'-thioadenosine + phosphate = 5-(methylsulfanyl)-alpha-D-ribose 1-phosphate + adenine</text>
        <dbReference type="Rhea" id="RHEA:11852"/>
        <dbReference type="ChEBI" id="CHEBI:16708"/>
        <dbReference type="ChEBI" id="CHEBI:17509"/>
        <dbReference type="ChEBI" id="CHEBI:43474"/>
        <dbReference type="ChEBI" id="CHEBI:58533"/>
        <dbReference type="EC" id="2.4.2.28"/>
    </reaction>
    <physiologicalReaction direction="left-to-right" evidence="11">
        <dbReference type="Rhea" id="RHEA:11853"/>
    </physiologicalReaction>
</comment>
<keyword evidence="5" id="KW-0808">Transferase</keyword>